<evidence type="ECO:0000256" key="4">
    <source>
        <dbReference type="SAM" id="MobiDB-lite"/>
    </source>
</evidence>
<reference evidence="7 8" key="1">
    <citation type="journal article" date="2014" name="Genome Announc.">
        <title>Draft Genome Sequence of Lutibaculum baratangense Strain AMV1T, Isolated from a Mud Volcano in Andamans, India.</title>
        <authorList>
            <person name="Singh A."/>
            <person name="Sreenivas A."/>
            <person name="Sathyanarayana Reddy G."/>
            <person name="Pinnaka A.K."/>
            <person name="Shivaji S."/>
        </authorList>
    </citation>
    <scope>NUCLEOTIDE SEQUENCE [LARGE SCALE GENOMIC DNA]</scope>
    <source>
        <strain evidence="7 8">AMV1</strain>
    </source>
</reference>
<protein>
    <recommendedName>
        <fullName evidence="2">N-acetylmuramoyl-L-alanine amidase</fullName>
        <ecNumber evidence="2">3.5.1.28</ecNumber>
    </recommendedName>
</protein>
<dbReference type="AlphaFoldDB" id="V4RPF9"/>
<dbReference type="STRING" id="631454.N177_1954"/>
<evidence type="ECO:0000256" key="1">
    <source>
        <dbReference type="ARBA" id="ARBA00001561"/>
    </source>
</evidence>
<evidence type="ECO:0000256" key="3">
    <source>
        <dbReference type="ARBA" id="ARBA00022801"/>
    </source>
</evidence>
<sequence length="409" mass="44237">MFAGTTRIRQLLAAVILGSALFGIGQAEAEGDAGPVVATASRLAGDEARTRFVLDLDRQIEFDVFTLADPARIVVDLPETVFQLDDTAGREGRGLVSAYRYGLFAPGKSRVVLDATGPVDVEKSFVVEAEGGEPARLVLDIVGTDRDAFLAEIALQDRKRAKPSPSPTPEAKPAGRENGRHVIVLDPGHGGIDPGAISPKGTREKDVVLAVAKKLKGDLERTGRFRVLMTRDDDIFVPLGDRVGFARKNEAALFISIHADSVRRGQVSGATVYTLSDRASDAMAAELAEQENKADAIAGVELPSEATAVADILLDLVRRETKTLSIHFARTLVDGLGRTVDMVNNPHRHAGFRVLRAHDVPSILLELGYLSSSNDEKRLLDGEWQEKVSSTVTRVIERFFGDRQARSPF</sequence>
<dbReference type="Pfam" id="PF11741">
    <property type="entry name" value="AMIN"/>
    <property type="match status" value="1"/>
</dbReference>
<accession>V4RPF9</accession>
<feature type="signal peptide" evidence="5">
    <location>
        <begin position="1"/>
        <end position="29"/>
    </location>
</feature>
<evidence type="ECO:0000259" key="6">
    <source>
        <dbReference type="SMART" id="SM00646"/>
    </source>
</evidence>
<evidence type="ECO:0000313" key="8">
    <source>
        <dbReference type="Proteomes" id="UP000017819"/>
    </source>
</evidence>
<dbReference type="PATRIC" id="fig|631454.5.peg.1932"/>
<dbReference type="Proteomes" id="UP000017819">
    <property type="component" value="Unassembled WGS sequence"/>
</dbReference>
<dbReference type="EC" id="3.5.1.28" evidence="2"/>
<dbReference type="GO" id="GO:0009253">
    <property type="term" value="P:peptidoglycan catabolic process"/>
    <property type="evidence" value="ECO:0007669"/>
    <property type="project" value="InterPro"/>
</dbReference>
<dbReference type="GO" id="GO:0008745">
    <property type="term" value="F:N-acetylmuramoyl-L-alanine amidase activity"/>
    <property type="evidence" value="ECO:0007669"/>
    <property type="project" value="UniProtKB-EC"/>
</dbReference>
<evidence type="ECO:0000256" key="2">
    <source>
        <dbReference type="ARBA" id="ARBA00011901"/>
    </source>
</evidence>
<keyword evidence="8" id="KW-1185">Reference proteome</keyword>
<dbReference type="InterPro" id="IPR002508">
    <property type="entry name" value="MurNAc-LAA_cat"/>
</dbReference>
<gene>
    <name evidence="7" type="ORF">N177_1954</name>
</gene>
<dbReference type="PANTHER" id="PTHR30404:SF0">
    <property type="entry name" value="N-ACETYLMURAMOYL-L-ALANINE AMIDASE AMIC"/>
    <property type="match status" value="1"/>
</dbReference>
<dbReference type="eggNOG" id="COG0860">
    <property type="taxonomic scope" value="Bacteria"/>
</dbReference>
<dbReference type="GO" id="GO:0030288">
    <property type="term" value="C:outer membrane-bounded periplasmic space"/>
    <property type="evidence" value="ECO:0007669"/>
    <property type="project" value="TreeGrafter"/>
</dbReference>
<keyword evidence="5" id="KW-0732">Signal</keyword>
<dbReference type="InterPro" id="IPR050695">
    <property type="entry name" value="N-acetylmuramoyl_amidase_3"/>
</dbReference>
<comment type="catalytic activity">
    <reaction evidence="1">
        <text>Hydrolyzes the link between N-acetylmuramoyl residues and L-amino acid residues in certain cell-wall glycopeptides.</text>
        <dbReference type="EC" id="3.5.1.28"/>
    </reaction>
</comment>
<feature type="domain" description="MurNAc-LAA" evidence="6">
    <location>
        <begin position="243"/>
        <end position="397"/>
    </location>
</feature>
<dbReference type="Gene3D" id="3.40.630.40">
    <property type="entry name" value="Zn-dependent exopeptidases"/>
    <property type="match status" value="1"/>
</dbReference>
<name>V4RPF9_9HYPH</name>
<feature type="chain" id="PRO_5004728743" description="N-acetylmuramoyl-L-alanine amidase" evidence="5">
    <location>
        <begin position="30"/>
        <end position="409"/>
    </location>
</feature>
<organism evidence="7 8">
    <name type="scientific">Lutibaculum baratangense AMV1</name>
    <dbReference type="NCBI Taxonomy" id="631454"/>
    <lineage>
        <taxon>Bacteria</taxon>
        <taxon>Pseudomonadati</taxon>
        <taxon>Pseudomonadota</taxon>
        <taxon>Alphaproteobacteria</taxon>
        <taxon>Hyphomicrobiales</taxon>
        <taxon>Tepidamorphaceae</taxon>
        <taxon>Lutibaculum</taxon>
    </lineage>
</organism>
<comment type="caution">
    <text evidence="7">The sequence shown here is derived from an EMBL/GenBank/DDBJ whole genome shotgun (WGS) entry which is preliminary data.</text>
</comment>
<dbReference type="Pfam" id="PF01520">
    <property type="entry name" value="Amidase_3"/>
    <property type="match status" value="1"/>
</dbReference>
<dbReference type="RefSeq" id="WP_023432094.1">
    <property type="nucleotide sequence ID" value="NZ_AWXZ01000026.1"/>
</dbReference>
<dbReference type="PANTHER" id="PTHR30404">
    <property type="entry name" value="N-ACETYLMURAMOYL-L-ALANINE AMIDASE"/>
    <property type="match status" value="1"/>
</dbReference>
<dbReference type="SMART" id="SM00646">
    <property type="entry name" value="Ami_3"/>
    <property type="match status" value="1"/>
</dbReference>
<keyword evidence="3 7" id="KW-0378">Hydrolase</keyword>
<dbReference type="InterPro" id="IPR021731">
    <property type="entry name" value="AMIN_dom"/>
</dbReference>
<evidence type="ECO:0000313" key="7">
    <source>
        <dbReference type="EMBL" id="ESR25080.1"/>
    </source>
</evidence>
<dbReference type="SUPFAM" id="SSF53187">
    <property type="entry name" value="Zn-dependent exopeptidases"/>
    <property type="match status" value="1"/>
</dbReference>
<dbReference type="Gene3D" id="2.60.40.3500">
    <property type="match status" value="1"/>
</dbReference>
<dbReference type="CDD" id="cd02696">
    <property type="entry name" value="MurNAc-LAA"/>
    <property type="match status" value="1"/>
</dbReference>
<proteinExistence type="predicted"/>
<feature type="region of interest" description="Disordered" evidence="4">
    <location>
        <begin position="158"/>
        <end position="178"/>
    </location>
</feature>
<dbReference type="EMBL" id="AWXZ01000026">
    <property type="protein sequence ID" value="ESR25080.1"/>
    <property type="molecule type" value="Genomic_DNA"/>
</dbReference>
<evidence type="ECO:0000256" key="5">
    <source>
        <dbReference type="SAM" id="SignalP"/>
    </source>
</evidence>